<dbReference type="Proteomes" id="UP001202328">
    <property type="component" value="Unassembled WGS sequence"/>
</dbReference>
<evidence type="ECO:0000256" key="9">
    <source>
        <dbReference type="ARBA" id="ARBA00023004"/>
    </source>
</evidence>
<organism evidence="11 12">
    <name type="scientific">Papaver atlanticum</name>
    <dbReference type="NCBI Taxonomy" id="357466"/>
    <lineage>
        <taxon>Eukaryota</taxon>
        <taxon>Viridiplantae</taxon>
        <taxon>Streptophyta</taxon>
        <taxon>Embryophyta</taxon>
        <taxon>Tracheophyta</taxon>
        <taxon>Spermatophyta</taxon>
        <taxon>Magnoliopsida</taxon>
        <taxon>Ranunculales</taxon>
        <taxon>Papaveraceae</taxon>
        <taxon>Papaveroideae</taxon>
        <taxon>Papaver</taxon>
    </lineage>
</organism>
<comment type="caution">
    <text evidence="11">The sequence shown here is derived from an EMBL/GenBank/DDBJ whole genome shotgun (WGS) entry which is preliminary data.</text>
</comment>
<dbReference type="PRINTS" id="PR00385">
    <property type="entry name" value="P450"/>
</dbReference>
<gene>
    <name evidence="11" type="ORF">MKW98_022382</name>
</gene>
<dbReference type="GO" id="GO:0005506">
    <property type="term" value="F:iron ion binding"/>
    <property type="evidence" value="ECO:0007669"/>
    <property type="project" value="InterPro"/>
</dbReference>
<dbReference type="GO" id="GO:0020037">
    <property type="term" value="F:heme binding"/>
    <property type="evidence" value="ECO:0007669"/>
    <property type="project" value="InterPro"/>
</dbReference>
<comment type="subcellular location">
    <subcellularLocation>
        <location evidence="2">Membrane</location>
        <topology evidence="2">Single-pass membrane protein</topology>
    </subcellularLocation>
</comment>
<evidence type="ECO:0008006" key="13">
    <source>
        <dbReference type="Google" id="ProtNLM"/>
    </source>
</evidence>
<evidence type="ECO:0000256" key="4">
    <source>
        <dbReference type="ARBA" id="ARBA00022617"/>
    </source>
</evidence>
<dbReference type="Pfam" id="PF00067">
    <property type="entry name" value="p450"/>
    <property type="match status" value="1"/>
</dbReference>
<keyword evidence="12" id="KW-1185">Reference proteome</keyword>
<dbReference type="SUPFAM" id="SSF48264">
    <property type="entry name" value="Cytochrome P450"/>
    <property type="match status" value="1"/>
</dbReference>
<accession>A0AAD4XJ68</accession>
<keyword evidence="7" id="KW-1133">Transmembrane helix</keyword>
<dbReference type="PANTHER" id="PTHR47947:SF26">
    <property type="entry name" value="CYTOCHROME P450"/>
    <property type="match status" value="1"/>
</dbReference>
<evidence type="ECO:0000256" key="3">
    <source>
        <dbReference type="ARBA" id="ARBA00004913"/>
    </source>
</evidence>
<proteinExistence type="predicted"/>
<dbReference type="FunFam" id="1.10.630.10:FF:000026">
    <property type="entry name" value="Cytochrome P450 82C4"/>
    <property type="match status" value="1"/>
</dbReference>
<dbReference type="PRINTS" id="PR00463">
    <property type="entry name" value="EP450I"/>
</dbReference>
<evidence type="ECO:0000256" key="10">
    <source>
        <dbReference type="ARBA" id="ARBA00023136"/>
    </source>
</evidence>
<evidence type="ECO:0000256" key="6">
    <source>
        <dbReference type="ARBA" id="ARBA00022723"/>
    </source>
</evidence>
<dbReference type="InterPro" id="IPR001128">
    <property type="entry name" value="Cyt_P450"/>
</dbReference>
<evidence type="ECO:0000256" key="1">
    <source>
        <dbReference type="ARBA" id="ARBA00001971"/>
    </source>
</evidence>
<reference evidence="11" key="1">
    <citation type="submission" date="2022-04" db="EMBL/GenBank/DDBJ databases">
        <title>A functionally conserved STORR gene fusion in Papaver species that diverged 16.8 million years ago.</title>
        <authorList>
            <person name="Catania T."/>
        </authorList>
    </citation>
    <scope>NUCLEOTIDE SEQUENCE</scope>
    <source>
        <strain evidence="11">S-188037</strain>
    </source>
</reference>
<dbReference type="GO" id="GO:0033075">
    <property type="term" value="P:isoquinoline alkaloid biosynthetic process"/>
    <property type="evidence" value="ECO:0007669"/>
    <property type="project" value="UniProtKB-ARBA"/>
</dbReference>
<dbReference type="InterPro" id="IPR036396">
    <property type="entry name" value="Cyt_P450_sf"/>
</dbReference>
<dbReference type="InterPro" id="IPR002401">
    <property type="entry name" value="Cyt_P450_E_grp-I"/>
</dbReference>
<dbReference type="InterPro" id="IPR050651">
    <property type="entry name" value="Plant_Cytochrome_P450_Monoox"/>
</dbReference>
<dbReference type="AlphaFoldDB" id="A0AAD4XJ68"/>
<name>A0AAD4XJ68_9MAGN</name>
<keyword evidence="10" id="KW-0472">Membrane</keyword>
<dbReference type="GO" id="GO:0016705">
    <property type="term" value="F:oxidoreductase activity, acting on paired donors, with incorporation or reduction of molecular oxygen"/>
    <property type="evidence" value="ECO:0007669"/>
    <property type="project" value="InterPro"/>
</dbReference>
<dbReference type="GO" id="GO:0016020">
    <property type="term" value="C:membrane"/>
    <property type="evidence" value="ECO:0007669"/>
    <property type="project" value="UniProtKB-SubCell"/>
</dbReference>
<sequence>MMKKSNTKPPEAAGAWPVVGHLRLLGGPDLPHKTLGAMADKYGPIFVIRIGSDPTVVVSSSEAAREIFTINDKIWASKPTVIAAMKHMGYDAAMYGFHPMDHIFLLSNRRLESIKHVWISETNTSIKQLYEKVASDGGETLVDMKKWFSVFTMGMSLRLISGKRCFVGDEDEVSRRYQKALSNFFRLVAVFVPSDAIPILRRWIDLRGYESKMKKTGQDLDSILGEMLDEHKIKKQKRSGEEAVEEDFMDVMLSVLEKDPKVMSDCKFDADTIIKATCKSMMVACSDTLMVTLVWVLSLLVNHPHILQKVHEEMDTHVGRERQVHESDIKNLLYLQAATKETLRLYPPGPIMTRESTEDCTLLGYHIPAATRLMVNISKVQRDPKVWTSQSEFKPERFLAGGEVDVSRYHSFQFMPFGGGRRSFPGTSLALQVVHLALARLIHGFDFKTPSGEPTDMTESPGLTNVKATPLDLLVTPRLSSKLYTC</sequence>
<keyword evidence="6" id="KW-0479">Metal-binding</keyword>
<keyword evidence="5" id="KW-0812">Transmembrane</keyword>
<keyword evidence="4" id="KW-0349">Heme</keyword>
<evidence type="ECO:0000256" key="5">
    <source>
        <dbReference type="ARBA" id="ARBA00022692"/>
    </source>
</evidence>
<dbReference type="EMBL" id="JAJJMB010009159">
    <property type="protein sequence ID" value="KAI3915424.1"/>
    <property type="molecule type" value="Genomic_DNA"/>
</dbReference>
<comment type="pathway">
    <text evidence="3">Alkaloid biosynthesis.</text>
</comment>
<dbReference type="Gene3D" id="1.10.630.10">
    <property type="entry name" value="Cytochrome P450"/>
    <property type="match status" value="1"/>
</dbReference>
<comment type="cofactor">
    <cofactor evidence="1">
        <name>heme</name>
        <dbReference type="ChEBI" id="CHEBI:30413"/>
    </cofactor>
</comment>
<evidence type="ECO:0000256" key="2">
    <source>
        <dbReference type="ARBA" id="ARBA00004167"/>
    </source>
</evidence>
<keyword evidence="9" id="KW-0408">Iron</keyword>
<protein>
    <recommendedName>
        <fullName evidence="13">Cytochrome P450</fullName>
    </recommendedName>
</protein>
<evidence type="ECO:0000313" key="12">
    <source>
        <dbReference type="Proteomes" id="UP001202328"/>
    </source>
</evidence>
<dbReference type="PANTHER" id="PTHR47947">
    <property type="entry name" value="CYTOCHROME P450 82C3-RELATED"/>
    <property type="match status" value="1"/>
</dbReference>
<evidence type="ECO:0000313" key="11">
    <source>
        <dbReference type="EMBL" id="KAI3915424.1"/>
    </source>
</evidence>
<keyword evidence="8" id="KW-0560">Oxidoreductase</keyword>
<dbReference type="GO" id="GO:0004497">
    <property type="term" value="F:monooxygenase activity"/>
    <property type="evidence" value="ECO:0007669"/>
    <property type="project" value="InterPro"/>
</dbReference>
<evidence type="ECO:0000256" key="8">
    <source>
        <dbReference type="ARBA" id="ARBA00023002"/>
    </source>
</evidence>
<evidence type="ECO:0000256" key="7">
    <source>
        <dbReference type="ARBA" id="ARBA00022989"/>
    </source>
</evidence>